<dbReference type="Proteomes" id="UP001163603">
    <property type="component" value="Chromosome 2"/>
</dbReference>
<reference evidence="2" key="1">
    <citation type="journal article" date="2023" name="G3 (Bethesda)">
        <title>Genome assembly and association tests identify interacting loci associated with vigor, precocity, and sex in interspecific pistachio rootstocks.</title>
        <authorList>
            <person name="Palmer W."/>
            <person name="Jacygrad E."/>
            <person name="Sagayaradj S."/>
            <person name="Cavanaugh K."/>
            <person name="Han R."/>
            <person name="Bertier L."/>
            <person name="Beede B."/>
            <person name="Kafkas S."/>
            <person name="Golino D."/>
            <person name="Preece J."/>
            <person name="Michelmore R."/>
        </authorList>
    </citation>
    <scope>NUCLEOTIDE SEQUENCE [LARGE SCALE GENOMIC DNA]</scope>
</reference>
<name>A0ACC0ZBT4_9ROSI</name>
<evidence type="ECO:0000313" key="1">
    <source>
        <dbReference type="EMBL" id="KAJ0048869.1"/>
    </source>
</evidence>
<dbReference type="EMBL" id="CM047737">
    <property type="protein sequence ID" value="KAJ0048869.1"/>
    <property type="molecule type" value="Genomic_DNA"/>
</dbReference>
<sequence length="824" mass="88634">MGVIIEVYYSKALSFSVSPLHRFYPKMKMGPILASFEVKPGYGAYMIDFAISKNTVHSPPGIRLFVAQTDNIETSACIISPQEANFILNGKGVDRRTNVFMDSGPQLPTNVTAMLKYGTNLLQAVGQFNGHYVVVVAFMSMESSLDSSSLPDYVQSDIAVQDSDCDLIEGPSRVSLNCPISYTRIRTPVKGKSCKHLQCFDFSNFVNINSRRPSWRCPHCNQHVCYPDIRVDQNMVQASSCEVLREVGKNVADVIISADGSWKAVLESDDNMNQAHDKIPSGENEGSEQQEPPGFLNPGPNVVDLTKYDDEMDAMILGETEDRKPILTDLQSHPVPTNISRPSELSNTVGVNQNAFSQGEDDFWAGILSSLGPASSSVDSISVPASANFMTSSLLADAISPAITDAISHALNRETEALGYSNLTTSVMQSQYLAPNDLQLQQSHFVNHHEYGRLSLNRNINRTPIAIQALPAQSQTPSPQQRSGTNFNFVTPNGSSLASQSALSVGNGYNGSSLASQTALSVGNGYSDMERQQQFSRSPLNAFLGPDIASSSVQHQSAAQVVGLPAPSIYTGAYRASSGLSTENQSLHQQQAPNIRMPQSRSQSPRMIQSPSPLSRTPTQQGSAAVGVGHIAGNGGTQRARGMVSSPVAGRISNQMTRQPPTVPVQVQTSRKGPTYQANTEGARASAGEQRVNTGGLLQQIRAENSAELPSEQNWQPTGRMRGSLSGRAYSAALSQFMIQPTQPTQVARPLSNPTSQSTALPHLQGSSAPHLQGSSLSTAPPHLRGSSLSTAAPHLQGYLSNSRRAHIPQMQNNPNTEPDLGMN</sequence>
<comment type="caution">
    <text evidence="1">The sequence shown here is derived from an EMBL/GenBank/DDBJ whole genome shotgun (WGS) entry which is preliminary data.</text>
</comment>
<protein>
    <submittedName>
        <fullName evidence="1">Uncharacterized protein</fullName>
    </submittedName>
</protein>
<accession>A0ACC0ZBT4</accession>
<keyword evidence="2" id="KW-1185">Reference proteome</keyword>
<proteinExistence type="predicted"/>
<organism evidence="1 2">
    <name type="scientific">Pistacia integerrima</name>
    <dbReference type="NCBI Taxonomy" id="434235"/>
    <lineage>
        <taxon>Eukaryota</taxon>
        <taxon>Viridiplantae</taxon>
        <taxon>Streptophyta</taxon>
        <taxon>Embryophyta</taxon>
        <taxon>Tracheophyta</taxon>
        <taxon>Spermatophyta</taxon>
        <taxon>Magnoliopsida</taxon>
        <taxon>eudicotyledons</taxon>
        <taxon>Gunneridae</taxon>
        <taxon>Pentapetalae</taxon>
        <taxon>rosids</taxon>
        <taxon>malvids</taxon>
        <taxon>Sapindales</taxon>
        <taxon>Anacardiaceae</taxon>
        <taxon>Pistacia</taxon>
    </lineage>
</organism>
<evidence type="ECO:0000313" key="2">
    <source>
        <dbReference type="Proteomes" id="UP001163603"/>
    </source>
</evidence>
<gene>
    <name evidence="1" type="ORF">Pint_15086</name>
</gene>